<dbReference type="GO" id="GO:0015035">
    <property type="term" value="F:protein-disulfide reductase activity"/>
    <property type="evidence" value="ECO:0007669"/>
    <property type="project" value="TreeGrafter"/>
</dbReference>
<dbReference type="GO" id="GO:0034976">
    <property type="term" value="P:response to endoplasmic reticulum stress"/>
    <property type="evidence" value="ECO:0007669"/>
    <property type="project" value="TreeGrafter"/>
</dbReference>
<accession>A0A653DNV1</accession>
<evidence type="ECO:0000313" key="2">
    <source>
        <dbReference type="EMBL" id="VEN61018.1"/>
    </source>
</evidence>
<dbReference type="PANTHER" id="PTHR45815:SF3">
    <property type="entry name" value="PROTEIN DISULFIDE-ISOMERASE A6"/>
    <property type="match status" value="1"/>
</dbReference>
<dbReference type="SUPFAM" id="SSF52833">
    <property type="entry name" value="Thioredoxin-like"/>
    <property type="match status" value="1"/>
</dbReference>
<dbReference type="OrthoDB" id="427280at2759"/>
<dbReference type="Pfam" id="PF00085">
    <property type="entry name" value="Thioredoxin"/>
    <property type="match status" value="1"/>
</dbReference>
<dbReference type="GO" id="GO:0005788">
    <property type="term" value="C:endoplasmic reticulum lumen"/>
    <property type="evidence" value="ECO:0007669"/>
    <property type="project" value="TreeGrafter"/>
</dbReference>
<dbReference type="InterPro" id="IPR013766">
    <property type="entry name" value="Thioredoxin_domain"/>
</dbReference>
<dbReference type="InterPro" id="IPR017937">
    <property type="entry name" value="Thioredoxin_CS"/>
</dbReference>
<dbReference type="PANTHER" id="PTHR45815">
    <property type="entry name" value="PROTEIN DISULFIDE-ISOMERASE A6"/>
    <property type="match status" value="1"/>
</dbReference>
<protein>
    <recommendedName>
        <fullName evidence="1">Thioredoxin domain-containing protein</fullName>
    </recommendedName>
</protein>
<dbReference type="PROSITE" id="PS51352">
    <property type="entry name" value="THIOREDOXIN_2"/>
    <property type="match status" value="1"/>
</dbReference>
<dbReference type="EMBL" id="CAACVG010012896">
    <property type="protein sequence ID" value="VEN61018.1"/>
    <property type="molecule type" value="Genomic_DNA"/>
</dbReference>
<feature type="domain" description="Thioredoxin" evidence="1">
    <location>
        <begin position="5"/>
        <end position="130"/>
    </location>
</feature>
<keyword evidence="3" id="KW-1185">Reference proteome</keyword>
<organism evidence="2 3">
    <name type="scientific">Callosobruchus maculatus</name>
    <name type="common">Southern cowpea weevil</name>
    <name type="synonym">Pulse bruchid</name>
    <dbReference type="NCBI Taxonomy" id="64391"/>
    <lineage>
        <taxon>Eukaryota</taxon>
        <taxon>Metazoa</taxon>
        <taxon>Ecdysozoa</taxon>
        <taxon>Arthropoda</taxon>
        <taxon>Hexapoda</taxon>
        <taxon>Insecta</taxon>
        <taxon>Pterygota</taxon>
        <taxon>Neoptera</taxon>
        <taxon>Endopterygota</taxon>
        <taxon>Coleoptera</taxon>
        <taxon>Polyphaga</taxon>
        <taxon>Cucujiformia</taxon>
        <taxon>Chrysomeloidea</taxon>
        <taxon>Chrysomelidae</taxon>
        <taxon>Bruchinae</taxon>
        <taxon>Bruchini</taxon>
        <taxon>Callosobruchus</taxon>
    </lineage>
</organism>
<evidence type="ECO:0000259" key="1">
    <source>
        <dbReference type="PROSITE" id="PS51352"/>
    </source>
</evidence>
<dbReference type="InterPro" id="IPR036249">
    <property type="entry name" value="Thioredoxin-like_sf"/>
</dbReference>
<evidence type="ECO:0000313" key="3">
    <source>
        <dbReference type="Proteomes" id="UP000410492"/>
    </source>
</evidence>
<dbReference type="AlphaFoldDB" id="A0A653DNV1"/>
<name>A0A653DNV1_CALMS</name>
<dbReference type="Gene3D" id="3.40.30.10">
    <property type="entry name" value="Glutaredoxin"/>
    <property type="match status" value="1"/>
</dbReference>
<sequence>MLIQRKNASEAISGPQLNIFDGVIVISSFSEQFDSLIVTSAITIFRCKYVIELTGSNFKRLVIDSDDMWLVEFYAPWCGHCKNLAPHWAKAATELKGKVKLCALDATVHQVMSQKYGIQMKEGKRKFPFI</sequence>
<dbReference type="Proteomes" id="UP000410492">
    <property type="component" value="Unassembled WGS sequence"/>
</dbReference>
<dbReference type="PROSITE" id="PS00194">
    <property type="entry name" value="THIOREDOXIN_1"/>
    <property type="match status" value="1"/>
</dbReference>
<gene>
    <name evidence="2" type="ORF">CALMAC_LOCUS18541</name>
</gene>
<proteinExistence type="predicted"/>
<reference evidence="2 3" key="1">
    <citation type="submission" date="2019-01" db="EMBL/GenBank/DDBJ databases">
        <authorList>
            <person name="Sayadi A."/>
        </authorList>
    </citation>
    <scope>NUCLEOTIDE SEQUENCE [LARGE SCALE GENOMIC DNA]</scope>
</reference>